<keyword evidence="4" id="KW-1015">Disulfide bond</keyword>
<dbReference type="Pfam" id="PF00193">
    <property type="entry name" value="Xlink"/>
    <property type="match status" value="1"/>
</dbReference>
<sequence>MDMASTGVFLKTLAFLLCCAIVSGSVQEKAIDEVEGQTEDCLTVKYCPRTATVCTDGALVQRVLADILERLGRTEQVVRAQEELIRTLTKKTTSMEAELSELKQQTDEAVNQTLSGKLCCAELQGQLTQSDDLASKIKDDLCGTSPSLGHIFHITSPAGSYKYDYEEAVQACAEQNASVASYHQLYEAWQDGLELCSCGWLSDRTSRYPMQAGRHGCGDGRKINTCSWAPNTWNAWCFKKIDICD</sequence>
<evidence type="ECO:0000256" key="2">
    <source>
        <dbReference type="ARBA" id="ARBA00022525"/>
    </source>
</evidence>
<dbReference type="GO" id="GO:0005540">
    <property type="term" value="F:hyaluronic acid binding"/>
    <property type="evidence" value="ECO:0007669"/>
    <property type="project" value="InterPro"/>
</dbReference>
<evidence type="ECO:0000256" key="5">
    <source>
        <dbReference type="SAM" id="Coils"/>
    </source>
</evidence>
<reference evidence="9" key="2">
    <citation type="submission" date="2025-08" db="UniProtKB">
        <authorList>
            <consortium name="RefSeq"/>
        </authorList>
    </citation>
    <scope>IDENTIFICATION</scope>
    <source>
        <strain evidence="9">S238N-H82</strain>
        <tissue evidence="9">Testes</tissue>
    </source>
</reference>
<organism evidence="8 9">
    <name type="scientific">Branchiostoma floridae</name>
    <name type="common">Florida lancelet</name>
    <name type="synonym">Amphioxus</name>
    <dbReference type="NCBI Taxonomy" id="7739"/>
    <lineage>
        <taxon>Eukaryota</taxon>
        <taxon>Metazoa</taxon>
        <taxon>Chordata</taxon>
        <taxon>Cephalochordata</taxon>
        <taxon>Leptocardii</taxon>
        <taxon>Amphioxiformes</taxon>
        <taxon>Branchiostomatidae</taxon>
        <taxon>Branchiostoma</taxon>
    </lineage>
</organism>
<proteinExistence type="predicted"/>
<dbReference type="RefSeq" id="XP_035668114.1">
    <property type="nucleotide sequence ID" value="XM_035812221.1"/>
</dbReference>
<dbReference type="KEGG" id="bfo:118410482"/>
<evidence type="ECO:0000256" key="3">
    <source>
        <dbReference type="ARBA" id="ARBA00022737"/>
    </source>
</evidence>
<keyword evidence="5" id="KW-0175">Coiled coil</keyword>
<dbReference type="OrthoDB" id="5359219at2759"/>
<keyword evidence="2" id="KW-0964">Secreted</keyword>
<dbReference type="GO" id="GO:0007155">
    <property type="term" value="P:cell adhesion"/>
    <property type="evidence" value="ECO:0007669"/>
    <property type="project" value="InterPro"/>
</dbReference>
<evidence type="ECO:0000256" key="6">
    <source>
        <dbReference type="SAM" id="SignalP"/>
    </source>
</evidence>
<dbReference type="PRINTS" id="PR01265">
    <property type="entry name" value="LINKMODULE"/>
</dbReference>
<evidence type="ECO:0000313" key="8">
    <source>
        <dbReference type="Proteomes" id="UP000001554"/>
    </source>
</evidence>
<name>A0A9J7KQI8_BRAFL</name>
<reference evidence="8" key="1">
    <citation type="journal article" date="2020" name="Nat. Ecol. Evol.">
        <title>Deeply conserved synteny resolves early events in vertebrate evolution.</title>
        <authorList>
            <person name="Simakov O."/>
            <person name="Marletaz F."/>
            <person name="Yue J.X."/>
            <person name="O'Connell B."/>
            <person name="Jenkins J."/>
            <person name="Brandt A."/>
            <person name="Calef R."/>
            <person name="Tung C.H."/>
            <person name="Huang T.K."/>
            <person name="Schmutz J."/>
            <person name="Satoh N."/>
            <person name="Yu J.K."/>
            <person name="Putnam N.H."/>
            <person name="Green R.E."/>
            <person name="Rokhsar D.S."/>
        </authorList>
    </citation>
    <scope>NUCLEOTIDE SEQUENCE [LARGE SCALE GENOMIC DNA]</scope>
    <source>
        <strain evidence="8">S238N-H82</strain>
    </source>
</reference>
<dbReference type="PROSITE" id="PS50963">
    <property type="entry name" value="LINK_2"/>
    <property type="match status" value="1"/>
</dbReference>
<dbReference type="GeneID" id="118410482"/>
<feature type="coiled-coil region" evidence="5">
    <location>
        <begin position="85"/>
        <end position="112"/>
    </location>
</feature>
<dbReference type="InterPro" id="IPR016186">
    <property type="entry name" value="C-type_lectin-like/link_sf"/>
</dbReference>
<evidence type="ECO:0000259" key="7">
    <source>
        <dbReference type="PROSITE" id="PS50963"/>
    </source>
</evidence>
<dbReference type="Proteomes" id="UP000001554">
    <property type="component" value="Chromosome 2"/>
</dbReference>
<dbReference type="SMART" id="SM00445">
    <property type="entry name" value="LINK"/>
    <property type="match status" value="1"/>
</dbReference>
<gene>
    <name evidence="9" type="primary">LOC118410482</name>
</gene>
<keyword evidence="8" id="KW-1185">Reference proteome</keyword>
<dbReference type="GO" id="GO:0005576">
    <property type="term" value="C:extracellular region"/>
    <property type="evidence" value="ECO:0007669"/>
    <property type="project" value="UniProtKB-SubCell"/>
</dbReference>
<evidence type="ECO:0000256" key="4">
    <source>
        <dbReference type="ARBA" id="ARBA00023157"/>
    </source>
</evidence>
<protein>
    <submittedName>
        <fullName evidence="9">Brevican core protein-like</fullName>
    </submittedName>
</protein>
<evidence type="ECO:0000256" key="1">
    <source>
        <dbReference type="ARBA" id="ARBA00004613"/>
    </source>
</evidence>
<feature type="chain" id="PRO_5039905675" evidence="6">
    <location>
        <begin position="25"/>
        <end position="245"/>
    </location>
</feature>
<dbReference type="InterPro" id="IPR016187">
    <property type="entry name" value="CTDL_fold"/>
</dbReference>
<keyword evidence="6" id="KW-0732">Signal</keyword>
<keyword evidence="3" id="KW-0677">Repeat</keyword>
<evidence type="ECO:0000313" key="9">
    <source>
        <dbReference type="RefSeq" id="XP_035668114.1"/>
    </source>
</evidence>
<dbReference type="Gene3D" id="3.10.100.10">
    <property type="entry name" value="Mannose-Binding Protein A, subunit A"/>
    <property type="match status" value="1"/>
</dbReference>
<dbReference type="PANTHER" id="PTHR22804">
    <property type="entry name" value="AGGRECAN/VERSICAN PROTEOGLYCAN"/>
    <property type="match status" value="1"/>
</dbReference>
<comment type="subcellular location">
    <subcellularLocation>
        <location evidence="1">Secreted</location>
    </subcellularLocation>
</comment>
<feature type="signal peptide" evidence="6">
    <location>
        <begin position="1"/>
        <end position="24"/>
    </location>
</feature>
<dbReference type="FunFam" id="3.10.100.10:FF:000143">
    <property type="entry name" value="Uncharacterized protein"/>
    <property type="match status" value="1"/>
</dbReference>
<accession>A0A9J7KQI8</accession>
<dbReference type="SUPFAM" id="SSF56436">
    <property type="entry name" value="C-type lectin-like"/>
    <property type="match status" value="1"/>
</dbReference>
<dbReference type="InterPro" id="IPR000538">
    <property type="entry name" value="Link_dom"/>
</dbReference>
<dbReference type="PANTHER" id="PTHR22804:SF54">
    <property type="match status" value="1"/>
</dbReference>
<dbReference type="AlphaFoldDB" id="A0A9J7KQI8"/>
<dbReference type="PROSITE" id="PS01241">
    <property type="entry name" value="LINK_1"/>
    <property type="match status" value="1"/>
</dbReference>
<dbReference type="InterPro" id="IPR050691">
    <property type="entry name" value="Hyaluronan_bind_Proteoglycan"/>
</dbReference>
<feature type="domain" description="Link" evidence="7">
    <location>
        <begin position="150"/>
        <end position="239"/>
    </location>
</feature>